<evidence type="ECO:0000256" key="1">
    <source>
        <dbReference type="SAM" id="MobiDB-lite"/>
    </source>
</evidence>
<feature type="compositionally biased region" description="Polar residues" evidence="1">
    <location>
        <begin position="76"/>
        <end position="87"/>
    </location>
</feature>
<evidence type="ECO:0000313" key="2">
    <source>
        <dbReference type="EMBL" id="CAH2047704.1"/>
    </source>
</evidence>
<dbReference type="Proteomes" id="UP000837857">
    <property type="component" value="Chromosome 17"/>
</dbReference>
<feature type="region of interest" description="Disordered" evidence="1">
    <location>
        <begin position="73"/>
        <end position="117"/>
    </location>
</feature>
<proteinExistence type="predicted"/>
<dbReference type="EMBL" id="OW152829">
    <property type="protein sequence ID" value="CAH2047704.1"/>
    <property type="molecule type" value="Genomic_DNA"/>
</dbReference>
<sequence length="117" mass="13222">MANLSNVDQLHKELEISWRAKMTEFENRLKDALVPASTSNNPTLQQLNQDFCAFKELVTNMLGLLQQQGVCGATNDVPSTRSSPKASRQQEVERRKKEASALTYGDNKKTRRIISKK</sequence>
<feature type="compositionally biased region" description="Basic and acidic residues" evidence="1">
    <location>
        <begin position="88"/>
        <end position="99"/>
    </location>
</feature>
<reference evidence="2" key="1">
    <citation type="submission" date="2022-03" db="EMBL/GenBank/DDBJ databases">
        <authorList>
            <person name="Martin H S."/>
        </authorList>
    </citation>
    <scope>NUCLEOTIDE SEQUENCE</scope>
</reference>
<organism evidence="2 3">
    <name type="scientific">Iphiclides podalirius</name>
    <name type="common">scarce swallowtail</name>
    <dbReference type="NCBI Taxonomy" id="110791"/>
    <lineage>
        <taxon>Eukaryota</taxon>
        <taxon>Metazoa</taxon>
        <taxon>Ecdysozoa</taxon>
        <taxon>Arthropoda</taxon>
        <taxon>Hexapoda</taxon>
        <taxon>Insecta</taxon>
        <taxon>Pterygota</taxon>
        <taxon>Neoptera</taxon>
        <taxon>Endopterygota</taxon>
        <taxon>Lepidoptera</taxon>
        <taxon>Glossata</taxon>
        <taxon>Ditrysia</taxon>
        <taxon>Papilionoidea</taxon>
        <taxon>Papilionidae</taxon>
        <taxon>Papilioninae</taxon>
        <taxon>Iphiclides</taxon>
    </lineage>
</organism>
<name>A0ABN8I5F1_9NEOP</name>
<protein>
    <submittedName>
        <fullName evidence="2">Uncharacterized protein</fullName>
    </submittedName>
</protein>
<keyword evidence="3" id="KW-1185">Reference proteome</keyword>
<gene>
    <name evidence="2" type="ORF">IPOD504_LOCUS5899</name>
</gene>
<accession>A0ABN8I5F1</accession>
<feature type="non-terminal residue" evidence="2">
    <location>
        <position position="117"/>
    </location>
</feature>
<evidence type="ECO:0000313" key="3">
    <source>
        <dbReference type="Proteomes" id="UP000837857"/>
    </source>
</evidence>